<evidence type="ECO:0000256" key="8">
    <source>
        <dbReference type="ARBA" id="ARBA00023163"/>
    </source>
</evidence>
<feature type="non-terminal residue" evidence="12">
    <location>
        <position position="1"/>
    </location>
</feature>
<evidence type="ECO:0000256" key="7">
    <source>
        <dbReference type="ARBA" id="ARBA00023159"/>
    </source>
</evidence>
<dbReference type="Gene3D" id="3.30.160.60">
    <property type="entry name" value="Classic Zinc Finger"/>
    <property type="match status" value="1"/>
</dbReference>
<dbReference type="FunFam" id="3.30.160.60:FF:000118">
    <property type="entry name" value="Ataxin-7-like protein 3"/>
    <property type="match status" value="1"/>
</dbReference>
<evidence type="ECO:0000256" key="2">
    <source>
        <dbReference type="ARBA" id="ARBA00022723"/>
    </source>
</evidence>
<dbReference type="GO" id="GO:0008270">
    <property type="term" value="F:zinc ion binding"/>
    <property type="evidence" value="ECO:0007669"/>
    <property type="project" value="UniProtKB-KW"/>
</dbReference>
<keyword evidence="13" id="KW-1185">Reference proteome</keyword>
<feature type="region of interest" description="Disordered" evidence="10">
    <location>
        <begin position="117"/>
        <end position="160"/>
    </location>
</feature>
<feature type="region of interest" description="Disordered" evidence="10">
    <location>
        <begin position="302"/>
        <end position="378"/>
    </location>
</feature>
<organism evidence="12 13">
    <name type="scientific">Pachyramphus minor</name>
    <dbReference type="NCBI Taxonomy" id="369605"/>
    <lineage>
        <taxon>Eukaryota</taxon>
        <taxon>Metazoa</taxon>
        <taxon>Chordata</taxon>
        <taxon>Craniata</taxon>
        <taxon>Vertebrata</taxon>
        <taxon>Euteleostomi</taxon>
        <taxon>Archelosauria</taxon>
        <taxon>Archosauria</taxon>
        <taxon>Dinosauria</taxon>
        <taxon>Saurischia</taxon>
        <taxon>Theropoda</taxon>
        <taxon>Coelurosauria</taxon>
        <taxon>Aves</taxon>
        <taxon>Neognathae</taxon>
        <taxon>Neoaves</taxon>
        <taxon>Telluraves</taxon>
        <taxon>Australaves</taxon>
        <taxon>Passeriformes</taxon>
        <taxon>Tyrannidae</taxon>
        <taxon>Pachyramphus</taxon>
    </lineage>
</organism>
<feature type="non-terminal residue" evidence="12">
    <location>
        <position position="378"/>
    </location>
</feature>
<dbReference type="GO" id="GO:0006357">
    <property type="term" value="P:regulation of transcription by RNA polymerase II"/>
    <property type="evidence" value="ECO:0007669"/>
    <property type="project" value="TreeGrafter"/>
</dbReference>
<keyword evidence="6" id="KW-0805">Transcription regulation</keyword>
<comment type="caution">
    <text evidence="12">The sequence shown here is derived from an EMBL/GenBank/DDBJ whole genome shotgun (WGS) entry which is preliminary data.</text>
</comment>
<dbReference type="Pfam" id="PF08209">
    <property type="entry name" value="Sgf11"/>
    <property type="match status" value="1"/>
</dbReference>
<protein>
    <submittedName>
        <fullName evidence="12">AT7L3 protein</fullName>
    </submittedName>
</protein>
<dbReference type="AlphaFoldDB" id="A0A7K5D404"/>
<dbReference type="HAMAP" id="MF_03047">
    <property type="entry name" value="Sgf11"/>
    <property type="match status" value="1"/>
</dbReference>
<evidence type="ECO:0000256" key="10">
    <source>
        <dbReference type="SAM" id="MobiDB-lite"/>
    </source>
</evidence>
<dbReference type="PROSITE" id="PS51505">
    <property type="entry name" value="SCA7"/>
    <property type="match status" value="1"/>
</dbReference>
<dbReference type="Gene3D" id="6.10.140.1270">
    <property type="match status" value="1"/>
</dbReference>
<dbReference type="GO" id="GO:0071819">
    <property type="term" value="C:DUBm complex"/>
    <property type="evidence" value="ECO:0007669"/>
    <property type="project" value="UniProtKB-ARBA"/>
</dbReference>
<dbReference type="InterPro" id="IPR013243">
    <property type="entry name" value="SCA7_dom"/>
</dbReference>
<evidence type="ECO:0000256" key="9">
    <source>
        <dbReference type="ARBA" id="ARBA00023242"/>
    </source>
</evidence>
<dbReference type="GO" id="GO:0003713">
    <property type="term" value="F:transcription coactivator activity"/>
    <property type="evidence" value="ECO:0007669"/>
    <property type="project" value="TreeGrafter"/>
</dbReference>
<dbReference type="PANTHER" id="PTHR46367:SF1">
    <property type="entry name" value="ATAXIN-7-LIKE PROTEIN 3"/>
    <property type="match status" value="1"/>
</dbReference>
<evidence type="ECO:0000259" key="11">
    <source>
        <dbReference type="PROSITE" id="PS51505"/>
    </source>
</evidence>
<dbReference type="PANTHER" id="PTHR46367">
    <property type="entry name" value="ATAXIN-7-LIKE PROTEIN 3"/>
    <property type="match status" value="1"/>
</dbReference>
<feature type="compositionally biased region" description="Acidic residues" evidence="10">
    <location>
        <begin position="132"/>
        <end position="141"/>
    </location>
</feature>
<keyword evidence="3" id="KW-0863">Zinc-finger</keyword>
<sequence length="378" mass="41665">MKMEDMSLSGLDNSKLEAIAHEIYTELVEDACLGLCFEVHRAVKCGYFFLDDTDPDSMKDFEIVDQPGVDIFGQVYNQWKNKECVCPNCSRSIAASRFAPHLEKCLGMGRNSSRIANRRIASSNNLNKSESDQEDNDDINDNDWSYGSEKKAKKRKSDKVRGQGVLWGVGGLWWGNRTPPNTPLLLQNPNSPRRSKSLKHKNGEGVGLTLLEYSNTAGINYETLGPEELRTLLTTQCGVISEHTKKMCTRSLRCPQHTDEQRRAVRVYLLGPSASLPEAEAGVENDSFEVAESQALMSRLQWDGSSDISPSDSASSKASECLGGWGENLGTNNSESRKTKKKKPHLGLVSGAPGLGSSKKKKPKPPAPHTPSIYDDIN</sequence>
<keyword evidence="5" id="KW-0156">Chromatin regulator</keyword>
<gene>
    <name evidence="12" type="primary">Atxn7l3</name>
    <name evidence="12" type="ORF">PACMIN_R14807</name>
</gene>
<dbReference type="InterPro" id="IPR051078">
    <property type="entry name" value="SGF11"/>
</dbReference>
<dbReference type="Pfam" id="PF08313">
    <property type="entry name" value="SCA7"/>
    <property type="match status" value="1"/>
</dbReference>
<keyword evidence="4" id="KW-0862">Zinc</keyword>
<keyword evidence="2" id="KW-0479">Metal-binding</keyword>
<evidence type="ECO:0000256" key="3">
    <source>
        <dbReference type="ARBA" id="ARBA00022771"/>
    </source>
</evidence>
<evidence type="ECO:0000256" key="1">
    <source>
        <dbReference type="ARBA" id="ARBA00004123"/>
    </source>
</evidence>
<dbReference type="InterPro" id="IPR013246">
    <property type="entry name" value="SAGA_su_Sgf11"/>
</dbReference>
<name>A0A7K5D404_9TYRA</name>
<evidence type="ECO:0000256" key="5">
    <source>
        <dbReference type="ARBA" id="ARBA00022853"/>
    </source>
</evidence>
<accession>A0A7K5D404</accession>
<keyword evidence="7" id="KW-0010">Activator</keyword>
<evidence type="ECO:0000313" key="13">
    <source>
        <dbReference type="Proteomes" id="UP000525089"/>
    </source>
</evidence>
<feature type="domain" description="SCA7" evidence="11">
    <location>
        <begin position="224"/>
        <end position="291"/>
    </location>
</feature>
<dbReference type="Proteomes" id="UP000525089">
    <property type="component" value="Unassembled WGS sequence"/>
</dbReference>
<proteinExistence type="inferred from homology"/>
<evidence type="ECO:0000313" key="12">
    <source>
        <dbReference type="EMBL" id="NWS15020.1"/>
    </source>
</evidence>
<reference evidence="12 13" key="1">
    <citation type="submission" date="2019-09" db="EMBL/GenBank/DDBJ databases">
        <title>Bird 10,000 Genomes (B10K) Project - Family phase.</title>
        <authorList>
            <person name="Zhang G."/>
        </authorList>
    </citation>
    <scope>NUCLEOTIDE SEQUENCE [LARGE SCALE GENOMIC DNA]</scope>
    <source>
        <strain evidence="12">B10K-DU-001-72</strain>
        <tissue evidence="12">Muscle</tissue>
    </source>
</reference>
<evidence type="ECO:0000256" key="4">
    <source>
        <dbReference type="ARBA" id="ARBA00022833"/>
    </source>
</evidence>
<keyword evidence="9" id="KW-0539">Nucleus</keyword>
<dbReference type="EMBL" id="VYXB01003994">
    <property type="protein sequence ID" value="NWS15020.1"/>
    <property type="molecule type" value="Genomic_DNA"/>
</dbReference>
<keyword evidence="8" id="KW-0804">Transcription</keyword>
<dbReference type="GO" id="GO:0000124">
    <property type="term" value="C:SAGA complex"/>
    <property type="evidence" value="ECO:0007669"/>
    <property type="project" value="TreeGrafter"/>
</dbReference>
<comment type="subcellular location">
    <subcellularLocation>
        <location evidence="1">Nucleus</location>
    </subcellularLocation>
</comment>
<feature type="compositionally biased region" description="Low complexity" evidence="10">
    <location>
        <begin position="183"/>
        <end position="192"/>
    </location>
</feature>
<dbReference type="GO" id="GO:0006325">
    <property type="term" value="P:chromatin organization"/>
    <property type="evidence" value="ECO:0007669"/>
    <property type="project" value="UniProtKB-KW"/>
</dbReference>
<feature type="region of interest" description="Disordered" evidence="10">
    <location>
        <begin position="178"/>
        <end position="201"/>
    </location>
</feature>
<evidence type="ECO:0000256" key="6">
    <source>
        <dbReference type="ARBA" id="ARBA00023015"/>
    </source>
</evidence>
<feature type="compositionally biased region" description="Low complexity" evidence="10">
    <location>
        <begin position="305"/>
        <end position="319"/>
    </location>
</feature>